<evidence type="ECO:0000313" key="3">
    <source>
        <dbReference type="Proteomes" id="UP000681594"/>
    </source>
</evidence>
<dbReference type="EMBL" id="JAGIZB010000002">
    <property type="protein sequence ID" value="MBP0443651.1"/>
    <property type="molecule type" value="Genomic_DNA"/>
</dbReference>
<reference evidence="2 3" key="1">
    <citation type="submission" date="2021-03" db="EMBL/GenBank/DDBJ databases">
        <authorList>
            <person name="So Y."/>
        </authorList>
    </citation>
    <scope>NUCLEOTIDE SEQUENCE [LARGE SCALE GENOMIC DNA]</scope>
    <source>
        <strain evidence="2 3">SSH11</strain>
    </source>
</reference>
<dbReference type="Proteomes" id="UP000681594">
    <property type="component" value="Unassembled WGS sequence"/>
</dbReference>
<keyword evidence="1" id="KW-0732">Signal</keyword>
<dbReference type="PROSITE" id="PS51257">
    <property type="entry name" value="PROKAR_LIPOPROTEIN"/>
    <property type="match status" value="1"/>
</dbReference>
<accession>A0ABS4A9V1</accession>
<keyword evidence="3" id="KW-1185">Reference proteome</keyword>
<protein>
    <recommendedName>
        <fullName evidence="4">Lipoprotein</fullName>
    </recommendedName>
</protein>
<comment type="caution">
    <text evidence="2">The sequence shown here is derived from an EMBL/GenBank/DDBJ whole genome shotgun (WGS) entry which is preliminary data.</text>
</comment>
<gene>
    <name evidence="2" type="ORF">J8J14_02570</name>
</gene>
<evidence type="ECO:0000256" key="1">
    <source>
        <dbReference type="SAM" id="SignalP"/>
    </source>
</evidence>
<name>A0ABS4A9V1_9PROT</name>
<evidence type="ECO:0008006" key="4">
    <source>
        <dbReference type="Google" id="ProtNLM"/>
    </source>
</evidence>
<proteinExistence type="predicted"/>
<dbReference type="RefSeq" id="WP_209377877.1">
    <property type="nucleotide sequence ID" value="NZ_JAGIZB010000002.1"/>
</dbReference>
<feature type="chain" id="PRO_5046425127" description="Lipoprotein" evidence="1">
    <location>
        <begin position="24"/>
        <end position="141"/>
    </location>
</feature>
<organism evidence="2 3">
    <name type="scientific">Pararoseomonas baculiformis</name>
    <dbReference type="NCBI Taxonomy" id="2820812"/>
    <lineage>
        <taxon>Bacteria</taxon>
        <taxon>Pseudomonadati</taxon>
        <taxon>Pseudomonadota</taxon>
        <taxon>Alphaproteobacteria</taxon>
        <taxon>Acetobacterales</taxon>
        <taxon>Acetobacteraceae</taxon>
        <taxon>Pararoseomonas</taxon>
    </lineage>
</organism>
<feature type="signal peptide" evidence="1">
    <location>
        <begin position="1"/>
        <end position="23"/>
    </location>
</feature>
<evidence type="ECO:0000313" key="2">
    <source>
        <dbReference type="EMBL" id="MBP0443651.1"/>
    </source>
</evidence>
<sequence>MRRAPIRACMHSLAALGALLGLAACGAPNPPPSPMSEIPIRAPTTPPAILYVSMPGVAPVPHFLTAQLSRGAEVVCAPIVGTRLDPVADSTFLLVLSPPGFVVTRETVLRRTVPGPVNAPELAMDGANNGRCDYIFRVAAG</sequence>